<dbReference type="EMBL" id="QVIA01000013">
    <property type="protein sequence ID" value="RGC31282.1"/>
    <property type="molecule type" value="Genomic_DNA"/>
</dbReference>
<evidence type="ECO:0000256" key="1">
    <source>
        <dbReference type="SAM" id="Phobius"/>
    </source>
</evidence>
<feature type="transmembrane region" description="Helical" evidence="1">
    <location>
        <begin position="45"/>
        <end position="70"/>
    </location>
</feature>
<sequence>MLATWITAALMIHKPANIAISKMLSVYRPKDKDSGRKENYNAGRFIGTIERFIMLVFISLGQYAAIGLVLTAKSIARYDKIAKVPEFAEYYLLGTLLSTMAVVITSFIIS</sequence>
<dbReference type="AlphaFoldDB" id="A0A3E2WWM3"/>
<keyword evidence="1" id="KW-0812">Transmembrane</keyword>
<name>A0A3E2WWM3_9FIRM</name>
<accession>A0A3E2WWM3</accession>
<organism evidence="2 3">
    <name type="scientific">Hungatella hathewayi</name>
    <dbReference type="NCBI Taxonomy" id="154046"/>
    <lineage>
        <taxon>Bacteria</taxon>
        <taxon>Bacillati</taxon>
        <taxon>Bacillota</taxon>
        <taxon>Clostridia</taxon>
        <taxon>Lachnospirales</taxon>
        <taxon>Lachnospiraceae</taxon>
        <taxon>Hungatella</taxon>
    </lineage>
</organism>
<dbReference type="RefSeq" id="WP_025654436.1">
    <property type="nucleotide sequence ID" value="NZ_QVIA01000013.1"/>
</dbReference>
<keyword evidence="1" id="KW-0472">Membrane</keyword>
<reference evidence="2 3" key="1">
    <citation type="submission" date="2018-08" db="EMBL/GenBank/DDBJ databases">
        <title>A genome reference for cultivated species of the human gut microbiota.</title>
        <authorList>
            <person name="Zou Y."/>
            <person name="Xue W."/>
            <person name="Luo G."/>
        </authorList>
    </citation>
    <scope>NUCLEOTIDE SEQUENCE [LARGE SCALE GENOMIC DNA]</scope>
    <source>
        <strain evidence="2 3">AF19-21</strain>
    </source>
</reference>
<feature type="transmembrane region" description="Helical" evidence="1">
    <location>
        <begin position="90"/>
        <end position="109"/>
    </location>
</feature>
<evidence type="ECO:0000313" key="2">
    <source>
        <dbReference type="EMBL" id="RGC31282.1"/>
    </source>
</evidence>
<proteinExistence type="predicted"/>
<evidence type="ECO:0000313" key="3">
    <source>
        <dbReference type="Proteomes" id="UP000261111"/>
    </source>
</evidence>
<gene>
    <name evidence="2" type="ORF">DWX41_12980</name>
</gene>
<dbReference type="GeneID" id="93332316"/>
<comment type="caution">
    <text evidence="2">The sequence shown here is derived from an EMBL/GenBank/DDBJ whole genome shotgun (WGS) entry which is preliminary data.</text>
</comment>
<dbReference type="Proteomes" id="UP000261111">
    <property type="component" value="Unassembled WGS sequence"/>
</dbReference>
<protein>
    <recommendedName>
        <fullName evidence="4">DUF3307 domain-containing protein</fullName>
    </recommendedName>
</protein>
<keyword evidence="1" id="KW-1133">Transmembrane helix</keyword>
<evidence type="ECO:0008006" key="4">
    <source>
        <dbReference type="Google" id="ProtNLM"/>
    </source>
</evidence>